<dbReference type="Pfam" id="PF02450">
    <property type="entry name" value="LCAT"/>
    <property type="match status" value="1"/>
</dbReference>
<dbReference type="Proteomes" id="UP001153709">
    <property type="component" value="Chromosome 3"/>
</dbReference>
<dbReference type="PANTHER" id="PTHR11440">
    <property type="entry name" value="LECITHIN-CHOLESTEROL ACYLTRANSFERASE-RELATED"/>
    <property type="match status" value="1"/>
</dbReference>
<name>A0A9N9T1D4_DIABA</name>
<dbReference type="GO" id="GO:0006629">
    <property type="term" value="P:lipid metabolic process"/>
    <property type="evidence" value="ECO:0007669"/>
    <property type="project" value="InterPro"/>
</dbReference>
<protein>
    <recommendedName>
        <fullName evidence="4">Group XV phospholipase A2</fullName>
    </recommendedName>
</protein>
<proteinExistence type="predicted"/>
<dbReference type="InterPro" id="IPR029058">
    <property type="entry name" value="AB_hydrolase_fold"/>
</dbReference>
<organism evidence="2 3">
    <name type="scientific">Diabrotica balteata</name>
    <name type="common">Banded cucumber beetle</name>
    <dbReference type="NCBI Taxonomy" id="107213"/>
    <lineage>
        <taxon>Eukaryota</taxon>
        <taxon>Metazoa</taxon>
        <taxon>Ecdysozoa</taxon>
        <taxon>Arthropoda</taxon>
        <taxon>Hexapoda</taxon>
        <taxon>Insecta</taxon>
        <taxon>Pterygota</taxon>
        <taxon>Neoptera</taxon>
        <taxon>Endopterygota</taxon>
        <taxon>Coleoptera</taxon>
        <taxon>Polyphaga</taxon>
        <taxon>Cucujiformia</taxon>
        <taxon>Chrysomeloidea</taxon>
        <taxon>Chrysomelidae</taxon>
        <taxon>Galerucinae</taxon>
        <taxon>Diabroticina</taxon>
        <taxon>Diabroticites</taxon>
        <taxon>Diabrotica</taxon>
    </lineage>
</organism>
<reference evidence="2" key="1">
    <citation type="submission" date="2022-01" db="EMBL/GenBank/DDBJ databases">
        <authorList>
            <person name="King R."/>
        </authorList>
    </citation>
    <scope>NUCLEOTIDE SEQUENCE</scope>
</reference>
<keyword evidence="1" id="KW-0732">Signal</keyword>
<feature type="signal peptide" evidence="1">
    <location>
        <begin position="1"/>
        <end position="24"/>
    </location>
</feature>
<dbReference type="Gene3D" id="3.40.50.1820">
    <property type="entry name" value="alpha/beta hydrolase"/>
    <property type="match status" value="2"/>
</dbReference>
<sequence>MKLQHNLICVLIFGLCGHIGSNLAPVVFIPGDGGAQLEAKINKTQKIHYICESVSNDFFNIWLNLELLMPLIVDCWIDNVRLIYDNKTRTTRNNDGVDIRVPGWGGSETVEWLDPSHASTGKYFVGIGNTLVEMGYVRNVSIKGAPYDFRKAPNENQDFFVNLKTLVEDTYKENNNTPVVLLAHSMGGPMSLTFLNRQTQSWKDKYIRCLISLAAVWGGSVKAVKVFAIGDDLGSYALRESVMREEQITSPSLAWLLPSKLFWKPDEVLVQTDKKNYTINDLEQFFQGINYPNGWEMRKDTEPYQVNFKPPGVEVYCLYGTGVKTVERLYYKPGTDLTGYPTLIYGDGDSTVNRRSLEGCIHWRTLQKQKVFVQELPNVDHLQILQDKSTQLYVKEILKKIAMTKRTKRRKSYKDYLGRWRWN</sequence>
<evidence type="ECO:0000313" key="2">
    <source>
        <dbReference type="EMBL" id="CAG9832450.1"/>
    </source>
</evidence>
<accession>A0A9N9T1D4</accession>
<evidence type="ECO:0000256" key="1">
    <source>
        <dbReference type="SAM" id="SignalP"/>
    </source>
</evidence>
<dbReference type="EMBL" id="OU898278">
    <property type="protein sequence ID" value="CAG9832450.1"/>
    <property type="molecule type" value="Genomic_DNA"/>
</dbReference>
<dbReference type="AlphaFoldDB" id="A0A9N9T1D4"/>
<dbReference type="InterPro" id="IPR003386">
    <property type="entry name" value="LACT/PDAT_acylTrfase"/>
</dbReference>
<keyword evidence="3" id="KW-1185">Reference proteome</keyword>
<evidence type="ECO:0000313" key="3">
    <source>
        <dbReference type="Proteomes" id="UP001153709"/>
    </source>
</evidence>
<gene>
    <name evidence="2" type="ORF">DIABBA_LOCUS5929</name>
</gene>
<dbReference type="GO" id="GO:0008374">
    <property type="term" value="F:O-acyltransferase activity"/>
    <property type="evidence" value="ECO:0007669"/>
    <property type="project" value="InterPro"/>
</dbReference>
<dbReference type="SUPFAM" id="SSF53474">
    <property type="entry name" value="alpha/beta-Hydrolases"/>
    <property type="match status" value="1"/>
</dbReference>
<feature type="chain" id="PRO_5040104960" description="Group XV phospholipase A2" evidence="1">
    <location>
        <begin position="25"/>
        <end position="423"/>
    </location>
</feature>
<dbReference type="OrthoDB" id="190846at2759"/>
<evidence type="ECO:0008006" key="4">
    <source>
        <dbReference type="Google" id="ProtNLM"/>
    </source>
</evidence>